<keyword evidence="5" id="KW-0624">Polysaccharide degradation</keyword>
<comment type="cofactor">
    <cofactor evidence="1">
        <name>Cu(2+)</name>
        <dbReference type="ChEBI" id="CHEBI:29036"/>
    </cofactor>
</comment>
<dbReference type="Pfam" id="PF03443">
    <property type="entry name" value="AA9"/>
    <property type="match status" value="1"/>
</dbReference>
<comment type="function">
    <text evidence="5">Lytic polysaccharide monooxygenase (LMPO) that depolymerizes crystalline and amorphous polysaccharides via the oxidation of scissile alpha- or beta-(1-4)-glycosidic bonds, yielding C1 and/or C4 oxidation products. Catalysis by LPMOs requires the reduction of the active-site copper from Cu(II) to Cu(I) by a reducing agent and H(2)O(2) or O(2) as a cosubstrate.</text>
</comment>
<gene>
    <name evidence="7" type="ORF">BDW02DRAFT_564505</name>
</gene>
<dbReference type="EC" id="1.14.99.56" evidence="5"/>
<evidence type="ECO:0000313" key="8">
    <source>
        <dbReference type="Proteomes" id="UP000800040"/>
    </source>
</evidence>
<evidence type="ECO:0000256" key="3">
    <source>
        <dbReference type="ARBA" id="ARBA00022525"/>
    </source>
</evidence>
<evidence type="ECO:0000256" key="2">
    <source>
        <dbReference type="ARBA" id="ARBA00004613"/>
    </source>
</evidence>
<dbReference type="InterPro" id="IPR049892">
    <property type="entry name" value="AA9"/>
</dbReference>
<accession>A0A6A5KRX7</accession>
<dbReference type="CDD" id="cd21175">
    <property type="entry name" value="LPMO_AA9"/>
    <property type="match status" value="1"/>
</dbReference>
<dbReference type="GO" id="GO:0030248">
    <property type="term" value="F:cellulose binding"/>
    <property type="evidence" value="ECO:0007669"/>
    <property type="project" value="UniProtKB-UniRule"/>
</dbReference>
<sequence length="212" mass="23086">MKSWKDHSLDTLPTVNGNGPWTAVRRAKNWQNNGFVGDVMSNDIRCNQLNAASSTLSVAAGSRVKVTVSPNAYHPGPFQSYLAKVPDGQDINTWDPTGAVWFRIYAEQPRFGGQLSWQSASNYDITIPRCIAPGKYLMRNEHIALHTAQSRGGAQFYLSCAQLDVTGGGSTMPRDLVAFPGAYSATDPGIMININYPIPTSYKNPGPPTFTC</sequence>
<evidence type="ECO:0000256" key="1">
    <source>
        <dbReference type="ARBA" id="ARBA00001973"/>
    </source>
</evidence>
<evidence type="ECO:0000256" key="4">
    <source>
        <dbReference type="ARBA" id="ARBA00023157"/>
    </source>
</evidence>
<dbReference type="PANTHER" id="PTHR33353">
    <property type="entry name" value="PUTATIVE (AFU_ORTHOLOGUE AFUA_1G12560)-RELATED"/>
    <property type="match status" value="1"/>
</dbReference>
<feature type="domain" description="Auxiliary Activity family 9 catalytic" evidence="6">
    <location>
        <begin position="18"/>
        <end position="202"/>
    </location>
</feature>
<name>A0A6A5KRX7_9PLEO</name>
<evidence type="ECO:0000313" key="7">
    <source>
        <dbReference type="EMBL" id="KAF1838902.1"/>
    </source>
</evidence>
<dbReference type="PANTHER" id="PTHR33353:SF3">
    <property type="entry name" value="ENDOGLUCANASE II"/>
    <property type="match status" value="1"/>
</dbReference>
<comment type="catalytic activity">
    <reaction evidence="5">
        <text>[(1-&gt;4)-beta-D-glucosyl]n+m + reduced acceptor + O2 = 4-dehydro-beta-D-glucosyl-[(1-&gt;4)-beta-D-glucosyl]n-1 + [(1-&gt;4)-beta-D-glucosyl]m + acceptor + H2O.</text>
        <dbReference type="EC" id="1.14.99.56"/>
    </reaction>
</comment>
<dbReference type="GO" id="GO:0008810">
    <property type="term" value="F:cellulase activity"/>
    <property type="evidence" value="ECO:0007669"/>
    <property type="project" value="UniProtKB-UniRule"/>
</dbReference>
<dbReference type="OrthoDB" id="5271017at2759"/>
<keyword evidence="5" id="KW-0136">Cellulose degradation</keyword>
<keyword evidence="3 5" id="KW-0964">Secreted</keyword>
<reference evidence="7" key="1">
    <citation type="submission" date="2020-01" db="EMBL/GenBank/DDBJ databases">
        <authorList>
            <consortium name="DOE Joint Genome Institute"/>
            <person name="Haridas S."/>
            <person name="Albert R."/>
            <person name="Binder M."/>
            <person name="Bloem J."/>
            <person name="Labutti K."/>
            <person name="Salamov A."/>
            <person name="Andreopoulos B."/>
            <person name="Baker S.E."/>
            <person name="Barry K."/>
            <person name="Bills G."/>
            <person name="Bluhm B.H."/>
            <person name="Cannon C."/>
            <person name="Castanera R."/>
            <person name="Culley D.E."/>
            <person name="Daum C."/>
            <person name="Ezra D."/>
            <person name="Gonzalez J.B."/>
            <person name="Henrissat B."/>
            <person name="Kuo A."/>
            <person name="Liang C."/>
            <person name="Lipzen A."/>
            <person name="Lutzoni F."/>
            <person name="Magnuson J."/>
            <person name="Mondo S."/>
            <person name="Nolan M."/>
            <person name="Ohm R."/>
            <person name="Pangilinan J."/>
            <person name="Park H.-J."/>
            <person name="Ramirez L."/>
            <person name="Alfaro M."/>
            <person name="Sun H."/>
            <person name="Tritt A."/>
            <person name="Yoshinaga Y."/>
            <person name="Zwiers L.-H."/>
            <person name="Turgeon B.G."/>
            <person name="Goodwin S.B."/>
            <person name="Spatafora J.W."/>
            <person name="Crous P.W."/>
            <person name="Grigoriev I.V."/>
        </authorList>
    </citation>
    <scope>NUCLEOTIDE SEQUENCE</scope>
    <source>
        <strain evidence="7">P77</strain>
    </source>
</reference>
<keyword evidence="8" id="KW-1185">Reference proteome</keyword>
<keyword evidence="5" id="KW-0119">Carbohydrate metabolism</keyword>
<organism evidence="7 8">
    <name type="scientific">Decorospora gaudefroyi</name>
    <dbReference type="NCBI Taxonomy" id="184978"/>
    <lineage>
        <taxon>Eukaryota</taxon>
        <taxon>Fungi</taxon>
        <taxon>Dikarya</taxon>
        <taxon>Ascomycota</taxon>
        <taxon>Pezizomycotina</taxon>
        <taxon>Dothideomycetes</taxon>
        <taxon>Pleosporomycetidae</taxon>
        <taxon>Pleosporales</taxon>
        <taxon>Pleosporineae</taxon>
        <taxon>Pleosporaceae</taxon>
        <taxon>Decorospora</taxon>
    </lineage>
</organism>
<evidence type="ECO:0000259" key="6">
    <source>
        <dbReference type="Pfam" id="PF03443"/>
    </source>
</evidence>
<dbReference type="AlphaFoldDB" id="A0A6A5KRX7"/>
<keyword evidence="4 5" id="KW-1015">Disulfide bond</keyword>
<protein>
    <recommendedName>
        <fullName evidence="5">AA9 family lytic polysaccharide monooxygenase</fullName>
        <ecNumber evidence="5">1.14.99.56</ecNumber>
    </recommendedName>
    <alternativeName>
        <fullName evidence="5">Endo-beta-1,4-glucanase</fullName>
    </alternativeName>
    <alternativeName>
        <fullName evidence="5">Glycosyl hydrolase 61 family protein</fullName>
    </alternativeName>
</protein>
<evidence type="ECO:0000256" key="5">
    <source>
        <dbReference type="RuleBase" id="RU368122"/>
    </source>
</evidence>
<proteinExistence type="predicted"/>
<dbReference type="Gene3D" id="2.70.50.70">
    <property type="match status" value="1"/>
</dbReference>
<comment type="domain">
    <text evidence="5">Has a modular structure: an endo-beta-1,4-glucanase catalytic module at the N-terminus, a linker rich in serines and threonines, and a C-terminal carbohydrate-binding module (CBM).</text>
</comment>
<dbReference type="EMBL" id="ML975248">
    <property type="protein sequence ID" value="KAF1838902.1"/>
    <property type="molecule type" value="Genomic_DNA"/>
</dbReference>
<dbReference type="GO" id="GO:0030245">
    <property type="term" value="P:cellulose catabolic process"/>
    <property type="evidence" value="ECO:0007669"/>
    <property type="project" value="UniProtKB-UniRule"/>
</dbReference>
<comment type="subcellular location">
    <subcellularLocation>
        <location evidence="2 5">Secreted</location>
    </subcellularLocation>
</comment>
<dbReference type="InterPro" id="IPR005103">
    <property type="entry name" value="AA9_LPMO"/>
</dbReference>
<dbReference type="GO" id="GO:0005576">
    <property type="term" value="C:extracellular region"/>
    <property type="evidence" value="ECO:0007669"/>
    <property type="project" value="UniProtKB-SubCell"/>
</dbReference>
<dbReference type="Proteomes" id="UP000800040">
    <property type="component" value="Unassembled WGS sequence"/>
</dbReference>